<dbReference type="Pfam" id="PF18845">
    <property type="entry name" value="baeRF_family3"/>
    <property type="match status" value="1"/>
</dbReference>
<organism evidence="1 2">
    <name type="scientific">Sphingobacterium populi</name>
    <dbReference type="NCBI Taxonomy" id="1812824"/>
    <lineage>
        <taxon>Bacteria</taxon>
        <taxon>Pseudomonadati</taxon>
        <taxon>Bacteroidota</taxon>
        <taxon>Sphingobacteriia</taxon>
        <taxon>Sphingobacteriales</taxon>
        <taxon>Sphingobacteriaceae</taxon>
        <taxon>Sphingobacterium</taxon>
    </lineage>
</organism>
<protein>
    <submittedName>
        <fullName evidence="1">Uncharacterized protein</fullName>
    </submittedName>
</protein>
<accession>A0ABW5U8K3</accession>
<evidence type="ECO:0000313" key="2">
    <source>
        <dbReference type="Proteomes" id="UP001597418"/>
    </source>
</evidence>
<dbReference type="InterPro" id="IPR041289">
    <property type="entry name" value="Bact_RF_family3"/>
</dbReference>
<dbReference type="Proteomes" id="UP001597418">
    <property type="component" value="Unassembled WGS sequence"/>
</dbReference>
<sequence>MQTINLELLKELTNVQDEPCVSLYMTTHKVHPASASDSISFKNLYKKTLLYIQEHKLIEHEALLKSVEKLIEDKKFWDNGSHGLAIFISKEDTKIIRLPQEVQEISCVANAFCIKPLFKMLHENQEYYLLALGLDSVKLLKGDRNHIEELPIEDKLPQSMKEALGDQLTDNHFHASVVEGAGLHGYMEKSQEEDIDMDRFFRKIDKGILEHFDIPAKTPLFLAALPEHHTNFARISKNGNLSSVHIPINPHSLSRSELLKKVQEVLDDTLAKRKANILERQQLAAQENKSSTEISDIVRDAIDGKVEILCIENGRGIKGSINTDKRDIDEHANLSTDVINELARMVFNFGGEVIVLDEAEMPTKDGVFTLNRY</sequence>
<dbReference type="RefSeq" id="WP_066753832.1">
    <property type="nucleotide sequence ID" value="NZ_JBHUMB010000005.1"/>
</dbReference>
<gene>
    <name evidence="1" type="ORF">ACFSQ6_02535</name>
</gene>
<evidence type="ECO:0000313" key="1">
    <source>
        <dbReference type="EMBL" id="MFD2742263.1"/>
    </source>
</evidence>
<dbReference type="EMBL" id="JBHUMB010000005">
    <property type="protein sequence ID" value="MFD2742263.1"/>
    <property type="molecule type" value="Genomic_DNA"/>
</dbReference>
<proteinExistence type="predicted"/>
<reference evidence="2" key="1">
    <citation type="journal article" date="2019" name="Int. J. Syst. Evol. Microbiol.">
        <title>The Global Catalogue of Microorganisms (GCM) 10K type strain sequencing project: providing services to taxonomists for standard genome sequencing and annotation.</title>
        <authorList>
            <consortium name="The Broad Institute Genomics Platform"/>
            <consortium name="The Broad Institute Genome Sequencing Center for Infectious Disease"/>
            <person name="Wu L."/>
            <person name="Ma J."/>
        </authorList>
    </citation>
    <scope>NUCLEOTIDE SEQUENCE [LARGE SCALE GENOMIC DNA]</scope>
    <source>
        <strain evidence="2">KCTC 42247</strain>
    </source>
</reference>
<comment type="caution">
    <text evidence="1">The sequence shown here is derived from an EMBL/GenBank/DDBJ whole genome shotgun (WGS) entry which is preliminary data.</text>
</comment>
<keyword evidence="2" id="KW-1185">Reference proteome</keyword>
<name>A0ABW5U8K3_9SPHI</name>